<feature type="transmembrane region" description="Helical" evidence="3">
    <location>
        <begin position="358"/>
        <end position="381"/>
    </location>
</feature>
<evidence type="ECO:0000256" key="2">
    <source>
        <dbReference type="PROSITE-ProRule" id="PRU01240"/>
    </source>
</evidence>
<dbReference type="InterPro" id="IPR051048">
    <property type="entry name" value="Peptidase_S8/S53_subtilisin"/>
</dbReference>
<protein>
    <recommendedName>
        <fullName evidence="6">Subtilisin</fullName>
    </recommendedName>
</protein>
<dbReference type="AlphaFoldDB" id="A0A1J4JEE7"/>
<keyword evidence="5" id="KW-1185">Reference proteome</keyword>
<keyword evidence="3" id="KW-1133">Transmembrane helix</keyword>
<dbReference type="InterPro" id="IPR008979">
    <property type="entry name" value="Galactose-bd-like_sf"/>
</dbReference>
<keyword evidence="3" id="KW-0812">Transmembrane</keyword>
<evidence type="ECO:0000256" key="3">
    <source>
        <dbReference type="SAM" id="Phobius"/>
    </source>
</evidence>
<dbReference type="SUPFAM" id="SSF49785">
    <property type="entry name" value="Galactose-binding domain-like"/>
    <property type="match status" value="1"/>
</dbReference>
<evidence type="ECO:0000313" key="5">
    <source>
        <dbReference type="Proteomes" id="UP000179807"/>
    </source>
</evidence>
<reference evidence="4" key="1">
    <citation type="submission" date="2016-10" db="EMBL/GenBank/DDBJ databases">
        <authorList>
            <person name="Benchimol M."/>
            <person name="Almeida L.G."/>
            <person name="Vasconcelos A.T."/>
            <person name="Perreira-Neves A."/>
            <person name="Rosa I.A."/>
            <person name="Tasca T."/>
            <person name="Bogo M.R."/>
            <person name="de Souza W."/>
        </authorList>
    </citation>
    <scope>NUCLEOTIDE SEQUENCE [LARGE SCALE GENOMIC DNA]</scope>
    <source>
        <strain evidence="4">K</strain>
    </source>
</reference>
<organism evidence="4 5">
    <name type="scientific">Tritrichomonas foetus</name>
    <dbReference type="NCBI Taxonomy" id="1144522"/>
    <lineage>
        <taxon>Eukaryota</taxon>
        <taxon>Metamonada</taxon>
        <taxon>Parabasalia</taxon>
        <taxon>Tritrichomonadida</taxon>
        <taxon>Tritrichomonadidae</taxon>
        <taxon>Tritrichomonas</taxon>
    </lineage>
</organism>
<dbReference type="EMBL" id="MLAK01001204">
    <property type="protein sequence ID" value="OHS96027.1"/>
    <property type="molecule type" value="Genomic_DNA"/>
</dbReference>
<evidence type="ECO:0008006" key="6">
    <source>
        <dbReference type="Google" id="ProtNLM"/>
    </source>
</evidence>
<dbReference type="Proteomes" id="UP000179807">
    <property type="component" value="Unassembled WGS sequence"/>
</dbReference>
<dbReference type="GO" id="GO:0004252">
    <property type="term" value="F:serine-type endopeptidase activity"/>
    <property type="evidence" value="ECO:0007669"/>
    <property type="project" value="InterPro"/>
</dbReference>
<evidence type="ECO:0000313" key="4">
    <source>
        <dbReference type="EMBL" id="OHS96027.1"/>
    </source>
</evidence>
<comment type="caution">
    <text evidence="4">The sequence shown here is derived from an EMBL/GenBank/DDBJ whole genome shotgun (WGS) entry which is preliminary data.</text>
</comment>
<comment type="caution">
    <text evidence="2">Lacks conserved residue(s) required for the propagation of feature annotation.</text>
</comment>
<dbReference type="PANTHER" id="PTHR43399">
    <property type="entry name" value="SUBTILISIN-RELATED"/>
    <property type="match status" value="1"/>
</dbReference>
<comment type="similarity">
    <text evidence="1 2">Belongs to the peptidase S8 family.</text>
</comment>
<dbReference type="VEuPathDB" id="TrichDB:TRFO_10205"/>
<accession>A0A1J4JEE7</accession>
<dbReference type="PANTHER" id="PTHR43399:SF4">
    <property type="entry name" value="CELL WALL-ASSOCIATED PROTEASE"/>
    <property type="match status" value="1"/>
</dbReference>
<dbReference type="Gene3D" id="3.40.50.200">
    <property type="entry name" value="Peptidase S8/S53 domain"/>
    <property type="match status" value="1"/>
</dbReference>
<sequence>MSTPNVAGAAALVRQFFREGLWSNGNSSDNQTIDLTATQMRALLIASAKRPDNSRTPDSIIGHGLVDLSTILSFDNRFGVRITPSDNPQIHPKSHIVSKLTVNKEKYANSHSLSVTLAYLDKPIDIDSAYPLFADIDLVVISPKGNKFFGNDLPNKDGEHLSTNEKVIIDGDDLIDGEYEIHLITDSQTSADYSVVAVGPFSNGFLEFYDIQQDDKNQTCGCNECENGFCKCDKLHTGSFCQVDVIQVNNFDLFQVHVLGSSFAYLYVPLKGNVIFNISRPDSPHGNLSYVFYSPEKKLSISNFLYSRSLDEIETQMKIEEVTDDGFYMALFNNHPMPRDFNLFFRGFDKEEMSDAELYGIIGGSIAGAIVGVFLCIVSCCKKVRNFFVQKCCCCCLKKDHDHIQISSDNGIKNELMMDEE</sequence>
<name>A0A1J4JEE7_9EUKA</name>
<gene>
    <name evidence="4" type="ORF">TRFO_10205</name>
</gene>
<dbReference type="SUPFAM" id="SSF52743">
    <property type="entry name" value="Subtilisin-like"/>
    <property type="match status" value="1"/>
</dbReference>
<evidence type="ECO:0000256" key="1">
    <source>
        <dbReference type="ARBA" id="ARBA00011073"/>
    </source>
</evidence>
<dbReference type="PROSITE" id="PS51892">
    <property type="entry name" value="SUBTILASE"/>
    <property type="match status" value="1"/>
</dbReference>
<dbReference type="GO" id="GO:0006508">
    <property type="term" value="P:proteolysis"/>
    <property type="evidence" value="ECO:0007669"/>
    <property type="project" value="InterPro"/>
</dbReference>
<dbReference type="OrthoDB" id="509353at2759"/>
<dbReference type="RefSeq" id="XP_068349164.1">
    <property type="nucleotide sequence ID" value="XM_068495300.1"/>
</dbReference>
<keyword evidence="3" id="KW-0472">Membrane</keyword>
<dbReference type="InterPro" id="IPR036852">
    <property type="entry name" value="Peptidase_S8/S53_dom_sf"/>
</dbReference>
<dbReference type="Gene3D" id="2.60.120.380">
    <property type="match status" value="1"/>
</dbReference>
<dbReference type="GeneID" id="94830004"/>
<proteinExistence type="inferred from homology"/>